<feature type="binding site" evidence="9">
    <location>
        <position position="354"/>
    </location>
    <ligand>
        <name>S-adenosyl-L-methionine</name>
        <dbReference type="ChEBI" id="CHEBI:59789"/>
    </ligand>
</feature>
<dbReference type="NCBIfam" id="TIGR00479">
    <property type="entry name" value="rumA"/>
    <property type="match status" value="1"/>
</dbReference>
<dbReference type="PROSITE" id="PS51687">
    <property type="entry name" value="SAM_MT_RNA_M5U"/>
    <property type="match status" value="1"/>
</dbReference>
<dbReference type="HAMAP" id="MF_01010">
    <property type="entry name" value="23SrRNA_methyltr_RlmD"/>
    <property type="match status" value="1"/>
</dbReference>
<dbReference type="CDD" id="cd02440">
    <property type="entry name" value="AdoMet_MTases"/>
    <property type="match status" value="1"/>
</dbReference>
<dbReference type="PANTHER" id="PTHR11061:SF49">
    <property type="entry name" value="23S RRNA (URACIL(1939)-C(5))-METHYLTRANSFERASE RLMD"/>
    <property type="match status" value="1"/>
</dbReference>
<dbReference type="PROSITE" id="PS50926">
    <property type="entry name" value="TRAM"/>
    <property type="match status" value="1"/>
</dbReference>
<dbReference type="InterPro" id="IPR010280">
    <property type="entry name" value="U5_MeTrfase_fam"/>
</dbReference>
<feature type="binding site" evidence="9 10">
    <location>
        <position position="327"/>
    </location>
    <ligand>
        <name>S-adenosyl-L-methionine</name>
        <dbReference type="ChEBI" id="CHEBI:59789"/>
    </ligand>
</feature>
<keyword evidence="8 9" id="KW-0411">Iron-sulfur</keyword>
<dbReference type="PROSITE" id="PS01231">
    <property type="entry name" value="TRMA_2"/>
    <property type="match status" value="1"/>
</dbReference>
<feature type="binding site" evidence="9">
    <location>
        <position position="311"/>
    </location>
    <ligand>
        <name>S-adenosyl-L-methionine</name>
        <dbReference type="ChEBI" id="CHEBI:59789"/>
    </ligand>
</feature>
<feature type="binding site" evidence="9">
    <location>
        <position position="165"/>
    </location>
    <ligand>
        <name>[4Fe-4S] cluster</name>
        <dbReference type="ChEBI" id="CHEBI:49883"/>
    </ligand>
</feature>
<proteinExistence type="inferred from homology"/>
<evidence type="ECO:0000256" key="9">
    <source>
        <dbReference type="HAMAP-Rule" id="MF_01010"/>
    </source>
</evidence>
<comment type="similarity">
    <text evidence="9">Belongs to the class I-like SAM-binding methyltransferase superfamily. RNA M5U methyltransferase family. RlmD subfamily.</text>
</comment>
<dbReference type="InterPro" id="IPR001566">
    <property type="entry name" value="23S_rRNA_MeTrfase_RlmD"/>
</dbReference>
<evidence type="ECO:0000259" key="12">
    <source>
        <dbReference type="PROSITE" id="PS50926"/>
    </source>
</evidence>
<dbReference type="EC" id="2.1.1.190" evidence="9"/>
<name>A0A1Z4VPF7_9GAMM</name>
<dbReference type="GO" id="GO:0003723">
    <property type="term" value="F:RNA binding"/>
    <property type="evidence" value="ECO:0007669"/>
    <property type="project" value="InterPro"/>
</dbReference>
<dbReference type="KEGG" id="ttc:FOKN1_1081"/>
<dbReference type="AlphaFoldDB" id="A0A1Z4VPF7"/>
<gene>
    <name evidence="9" type="primary">rlmD</name>
    <name evidence="13" type="ORF">FOKN1_1081</name>
</gene>
<feature type="binding site" evidence="9 10">
    <location>
        <position position="277"/>
    </location>
    <ligand>
        <name>S-adenosyl-L-methionine</name>
        <dbReference type="ChEBI" id="CHEBI:59789"/>
    </ligand>
</feature>
<dbReference type="GO" id="GO:0051539">
    <property type="term" value="F:4 iron, 4 sulfur cluster binding"/>
    <property type="evidence" value="ECO:0007669"/>
    <property type="project" value="UniProtKB-KW"/>
</dbReference>
<dbReference type="OrthoDB" id="9804590at2"/>
<evidence type="ECO:0000256" key="10">
    <source>
        <dbReference type="PROSITE-ProRule" id="PRU01024"/>
    </source>
</evidence>
<dbReference type="Pfam" id="PF05958">
    <property type="entry name" value="tRNA_U5-meth_tr"/>
    <property type="match status" value="1"/>
</dbReference>
<comment type="function">
    <text evidence="9">Catalyzes the formation of 5-methyl-uridine at position 1939 (m5U1939) in 23S rRNA.</text>
</comment>
<dbReference type="InterPro" id="IPR002792">
    <property type="entry name" value="TRAM_dom"/>
</dbReference>
<dbReference type="SUPFAM" id="SSF53335">
    <property type="entry name" value="S-adenosyl-L-methionine-dependent methyltransferases"/>
    <property type="match status" value="1"/>
</dbReference>
<evidence type="ECO:0000256" key="7">
    <source>
        <dbReference type="ARBA" id="ARBA00023004"/>
    </source>
</evidence>
<evidence type="ECO:0000256" key="5">
    <source>
        <dbReference type="ARBA" id="ARBA00022691"/>
    </source>
</evidence>
<keyword evidence="6 9" id="KW-0479">Metal-binding</keyword>
<protein>
    <recommendedName>
        <fullName evidence="9">23S rRNA (uracil(1939)-C(5))-methyltransferase RlmD</fullName>
        <ecNumber evidence="9">2.1.1.190</ecNumber>
    </recommendedName>
    <alternativeName>
        <fullName evidence="9">23S rRNA(m5U1939)-methyltransferase</fullName>
    </alternativeName>
</protein>
<dbReference type="SUPFAM" id="SSF50249">
    <property type="entry name" value="Nucleic acid-binding proteins"/>
    <property type="match status" value="1"/>
</dbReference>
<organism evidence="13 14">
    <name type="scientific">Thiohalobacter thiocyanaticus</name>
    <dbReference type="NCBI Taxonomy" id="585455"/>
    <lineage>
        <taxon>Bacteria</taxon>
        <taxon>Pseudomonadati</taxon>
        <taxon>Pseudomonadota</taxon>
        <taxon>Gammaproteobacteria</taxon>
        <taxon>Thiohalobacterales</taxon>
        <taxon>Thiohalobacteraceae</taxon>
        <taxon>Thiohalobacter</taxon>
    </lineage>
</organism>
<dbReference type="InterPro" id="IPR030390">
    <property type="entry name" value="MeTrfase_TrmA_AS"/>
</dbReference>
<feature type="active site" description="Nucleophile" evidence="9 10">
    <location>
        <position position="401"/>
    </location>
</feature>
<feature type="active site" evidence="11">
    <location>
        <position position="401"/>
    </location>
</feature>
<feature type="binding site" evidence="9">
    <location>
        <position position="77"/>
    </location>
    <ligand>
        <name>[4Fe-4S] cluster</name>
        <dbReference type="ChEBI" id="CHEBI:49883"/>
    </ligand>
</feature>
<evidence type="ECO:0000256" key="6">
    <source>
        <dbReference type="ARBA" id="ARBA00022723"/>
    </source>
</evidence>
<dbReference type="GO" id="GO:0070475">
    <property type="term" value="P:rRNA base methylation"/>
    <property type="evidence" value="ECO:0007669"/>
    <property type="project" value="TreeGrafter"/>
</dbReference>
<dbReference type="PANTHER" id="PTHR11061">
    <property type="entry name" value="RNA M5U METHYLTRANSFERASE"/>
    <property type="match status" value="1"/>
</dbReference>
<evidence type="ECO:0000256" key="3">
    <source>
        <dbReference type="ARBA" id="ARBA00022603"/>
    </source>
</evidence>
<evidence type="ECO:0000313" key="13">
    <source>
        <dbReference type="EMBL" id="BAZ93481.1"/>
    </source>
</evidence>
<feature type="binding site" evidence="9">
    <location>
        <position position="86"/>
    </location>
    <ligand>
        <name>[4Fe-4S] cluster</name>
        <dbReference type="ChEBI" id="CHEBI:49883"/>
    </ligand>
</feature>
<dbReference type="RefSeq" id="WP_096365460.1">
    <property type="nucleotide sequence ID" value="NZ_AP018052.1"/>
</dbReference>
<feature type="binding site" evidence="9 10">
    <location>
        <position position="375"/>
    </location>
    <ligand>
        <name>S-adenosyl-L-methionine</name>
        <dbReference type="ChEBI" id="CHEBI:59789"/>
    </ligand>
</feature>
<keyword evidence="1 9" id="KW-0004">4Fe-4S</keyword>
<reference evidence="13 14" key="1">
    <citation type="submission" date="2017-05" db="EMBL/GenBank/DDBJ databases">
        <title>Thiocyanate degradation by Thiohalobacter thiocyanaticus FOKN1.</title>
        <authorList>
            <person name="Oshiki M."/>
            <person name="Fukushima T."/>
            <person name="Kawano S."/>
            <person name="Nakagawa J."/>
        </authorList>
    </citation>
    <scope>NUCLEOTIDE SEQUENCE [LARGE SCALE GENOMIC DNA]</scope>
    <source>
        <strain evidence="13 14">FOKN1</strain>
    </source>
</reference>
<keyword evidence="3 9" id="KW-0489">Methyltransferase</keyword>
<evidence type="ECO:0000256" key="11">
    <source>
        <dbReference type="PROSITE-ProRule" id="PRU10015"/>
    </source>
</evidence>
<dbReference type="EMBL" id="AP018052">
    <property type="protein sequence ID" value="BAZ93481.1"/>
    <property type="molecule type" value="Genomic_DNA"/>
</dbReference>
<keyword evidence="14" id="KW-1185">Reference proteome</keyword>
<dbReference type="Proteomes" id="UP000218765">
    <property type="component" value="Chromosome"/>
</dbReference>
<feature type="binding site" evidence="9">
    <location>
        <position position="83"/>
    </location>
    <ligand>
        <name>[4Fe-4S] cluster</name>
        <dbReference type="ChEBI" id="CHEBI:49883"/>
    </ligand>
</feature>
<evidence type="ECO:0000256" key="8">
    <source>
        <dbReference type="ARBA" id="ARBA00023014"/>
    </source>
</evidence>
<dbReference type="InterPro" id="IPR029063">
    <property type="entry name" value="SAM-dependent_MTases_sf"/>
</dbReference>
<dbReference type="PROSITE" id="PS01230">
    <property type="entry name" value="TRMA_1"/>
    <property type="match status" value="1"/>
</dbReference>
<dbReference type="GO" id="GO:0005506">
    <property type="term" value="F:iron ion binding"/>
    <property type="evidence" value="ECO:0007669"/>
    <property type="project" value="UniProtKB-UniRule"/>
</dbReference>
<evidence type="ECO:0000313" key="14">
    <source>
        <dbReference type="Proteomes" id="UP000218765"/>
    </source>
</evidence>
<keyword evidence="5 9" id="KW-0949">S-adenosyl-L-methionine</keyword>
<feature type="domain" description="TRAM" evidence="12">
    <location>
        <begin position="6"/>
        <end position="64"/>
    </location>
</feature>
<dbReference type="Pfam" id="PF01938">
    <property type="entry name" value="TRAM"/>
    <property type="match status" value="1"/>
</dbReference>
<evidence type="ECO:0000256" key="2">
    <source>
        <dbReference type="ARBA" id="ARBA00022552"/>
    </source>
</evidence>
<keyword evidence="4 9" id="KW-0808">Transferase</keyword>
<comment type="catalytic activity">
    <reaction evidence="9">
        <text>uridine(1939) in 23S rRNA + S-adenosyl-L-methionine = 5-methyluridine(1939) in 23S rRNA + S-adenosyl-L-homocysteine + H(+)</text>
        <dbReference type="Rhea" id="RHEA:42908"/>
        <dbReference type="Rhea" id="RHEA-COMP:10278"/>
        <dbReference type="Rhea" id="RHEA-COMP:10279"/>
        <dbReference type="ChEBI" id="CHEBI:15378"/>
        <dbReference type="ChEBI" id="CHEBI:57856"/>
        <dbReference type="ChEBI" id="CHEBI:59789"/>
        <dbReference type="ChEBI" id="CHEBI:65315"/>
        <dbReference type="ChEBI" id="CHEBI:74447"/>
        <dbReference type="EC" id="2.1.1.190"/>
    </reaction>
</comment>
<keyword evidence="2 9" id="KW-0698">rRNA processing</keyword>
<dbReference type="InterPro" id="IPR012340">
    <property type="entry name" value="NA-bd_OB-fold"/>
</dbReference>
<keyword evidence="7 9" id="KW-0408">Iron</keyword>
<sequence length="446" mass="48479">MARRRKSLPPDPVPAHIDSLSHDGRGVAHLDGKAVFIDGALPGERVTFIYTGKHRSYDEGRVEAVLEPASERVVPRCSAAAVCGGCSLQHMDPAAQIRAKQGVLLDNLKRIGGVEPETVLPPLTGPVWGYRHKARLGVKYVRRKGEVLVGFREKRKPFVARIDNCEVLHPDVGYRLRDLALLIDSLSIRAAVPQIEVAVGDRVTALVFRVLEAPSESDLASLKAFGQEYDMQIHLQPKGPDSVTLLWPESAAAAGALSYDLDDHQVTLQFRPTDFTQINPAINQRMIAHALELLQPQTDSRVLDLFCGLGNFTLPLARRVAGVTGVEGEAGLVARARENARANGIDNAEFFTADLAGEVTGEPWLARGYDRVLLDPPRSGAKEMIPLIAARGAQRIVYVSCHPGSLARDAGLLVNEYGYRLAAAGVMDMFPHTAHVESIALFIAPE</sequence>
<accession>A0A1Z4VPF7</accession>
<dbReference type="NCBIfam" id="NF009639">
    <property type="entry name" value="PRK13168.1"/>
    <property type="match status" value="1"/>
</dbReference>
<dbReference type="GO" id="GO:0070041">
    <property type="term" value="F:rRNA (uridine-C5-)-methyltransferase activity"/>
    <property type="evidence" value="ECO:0007669"/>
    <property type="project" value="UniProtKB-UniRule"/>
</dbReference>
<evidence type="ECO:0000256" key="4">
    <source>
        <dbReference type="ARBA" id="ARBA00022679"/>
    </source>
</evidence>
<feature type="binding site" evidence="9 10">
    <location>
        <position position="306"/>
    </location>
    <ligand>
        <name>S-adenosyl-L-methionine</name>
        <dbReference type="ChEBI" id="CHEBI:59789"/>
    </ligand>
</feature>
<dbReference type="InterPro" id="IPR030391">
    <property type="entry name" value="MeTrfase_TrmA_CS"/>
</dbReference>
<dbReference type="Gene3D" id="3.40.50.150">
    <property type="entry name" value="Vaccinia Virus protein VP39"/>
    <property type="match status" value="1"/>
</dbReference>
<dbReference type="Gene3D" id="2.40.50.140">
    <property type="entry name" value="Nucleic acid-binding proteins"/>
    <property type="match status" value="1"/>
</dbReference>
<evidence type="ECO:0000256" key="1">
    <source>
        <dbReference type="ARBA" id="ARBA00022485"/>
    </source>
</evidence>
<dbReference type="Gene3D" id="2.40.50.1070">
    <property type="match status" value="1"/>
</dbReference>